<dbReference type="EMBL" id="CP096574">
    <property type="protein sequence ID" value="UPU34024.1"/>
    <property type="molecule type" value="Genomic_DNA"/>
</dbReference>
<dbReference type="RefSeq" id="WP_246404985.1">
    <property type="nucleotide sequence ID" value="NZ_BLXY01000011.1"/>
</dbReference>
<keyword evidence="2" id="KW-1185">Reference proteome</keyword>
<gene>
    <name evidence="1" type="ORF">M1B72_11220</name>
</gene>
<organism evidence="1 2">
    <name type="scientific">Geomonas paludis</name>
    <dbReference type="NCBI Taxonomy" id="2740185"/>
    <lineage>
        <taxon>Bacteria</taxon>
        <taxon>Pseudomonadati</taxon>
        <taxon>Thermodesulfobacteriota</taxon>
        <taxon>Desulfuromonadia</taxon>
        <taxon>Geobacterales</taxon>
        <taxon>Geobacteraceae</taxon>
        <taxon>Geomonas</taxon>
    </lineage>
</organism>
<reference evidence="1" key="1">
    <citation type="submission" date="2022-04" db="EMBL/GenBank/DDBJ databases">
        <authorList>
            <person name="Liu G."/>
        </authorList>
    </citation>
    <scope>NUCLEOTIDE SEQUENCE</scope>
    <source>
        <strain evidence="1">RG22</strain>
    </source>
</reference>
<proteinExistence type="predicted"/>
<name>A0ABY4L899_9BACT</name>
<evidence type="ECO:0000313" key="2">
    <source>
        <dbReference type="Proteomes" id="UP000831485"/>
    </source>
</evidence>
<accession>A0ABY4L899</accession>
<sequence length="49" mass="5461">MPGTNKLLFYCSLDEAECRYALPVGYDIVCKHPDCELFAAEDPAGHPFL</sequence>
<evidence type="ECO:0000313" key="1">
    <source>
        <dbReference type="EMBL" id="UPU34024.1"/>
    </source>
</evidence>
<protein>
    <submittedName>
        <fullName evidence="1">Uncharacterized protein</fullName>
    </submittedName>
</protein>
<dbReference type="Proteomes" id="UP000831485">
    <property type="component" value="Chromosome"/>
</dbReference>